<dbReference type="Gene3D" id="3.30.9.10">
    <property type="entry name" value="D-Amino Acid Oxidase, subunit A, domain 2"/>
    <property type="match status" value="1"/>
</dbReference>
<gene>
    <name evidence="7" type="ORF">BJY01DRAFT_217455</name>
</gene>
<keyword evidence="3" id="KW-0285">Flavoprotein</keyword>
<dbReference type="Gene3D" id="3.50.50.60">
    <property type="entry name" value="FAD/NAD(P)-binding domain"/>
    <property type="match status" value="1"/>
</dbReference>
<proteinExistence type="inferred from homology"/>
<dbReference type="InterPro" id="IPR006076">
    <property type="entry name" value="FAD-dep_OxRdtase"/>
</dbReference>
<sequence length="436" mass="48102">MMEGTTLVVGAGIFGVSTAYHLAKRVADPSRITLLDRAAPPSPTTLNNTLGASADINKVIRADYSSPLYMKLGFEAIEAWKTLPFFRDPGVYHQSGWIAMDEKGSDVPRRIRENFRNGGYDSVIVDMEEDEVRRAWDGVLARTDCSPFGSYYLNRSAGWVDAGKALGIMLDEAIKLGVRYLSGEAKRVVFLEGGNGVQGVESDTGDILRADRVLLATGAWTSKLMSTLEDELDIPEAQRVEKQVSAAGVCVAHFQLSDAERELYSKLPVLVYGGQGEIIPPTSSGILKFTSTTSFKNTIRTASGREISVPVENQVDAPRGLQEDSLAAVRARLPQLLDHGRRPDFYRLCWDSISDNQHPLIDKHVDSRLSNLYFAVGGSFHCYKFLPIIGKYVVNVLEGDQEGLDRDTAWAWRSTSVSARGVHESLIPKKEFSDFF</sequence>
<comment type="cofactor">
    <cofactor evidence="1">
        <name>FAD</name>
        <dbReference type="ChEBI" id="CHEBI:57692"/>
    </cofactor>
</comment>
<evidence type="ECO:0000256" key="5">
    <source>
        <dbReference type="ARBA" id="ARBA00023002"/>
    </source>
</evidence>
<comment type="caution">
    <text evidence="7">The sequence shown here is derived from an EMBL/GenBank/DDBJ whole genome shotgun (WGS) entry which is preliminary data.</text>
</comment>
<reference evidence="7 8" key="1">
    <citation type="submission" date="2024-07" db="EMBL/GenBank/DDBJ databases">
        <title>Section-level genome sequencing and comparative genomics of Aspergillus sections Usti and Cavernicolus.</title>
        <authorList>
            <consortium name="Lawrence Berkeley National Laboratory"/>
            <person name="Nybo J.L."/>
            <person name="Vesth T.C."/>
            <person name="Theobald S."/>
            <person name="Frisvad J.C."/>
            <person name="Larsen T.O."/>
            <person name="Kjaerboelling I."/>
            <person name="Rothschild-Mancinelli K."/>
            <person name="Lyhne E.K."/>
            <person name="Kogle M.E."/>
            <person name="Barry K."/>
            <person name="Clum A."/>
            <person name="Na H."/>
            <person name="Ledsgaard L."/>
            <person name="Lin J."/>
            <person name="Lipzen A."/>
            <person name="Kuo A."/>
            <person name="Riley R."/>
            <person name="Mondo S."/>
            <person name="Labutti K."/>
            <person name="Haridas S."/>
            <person name="Pangalinan J."/>
            <person name="Salamov A.A."/>
            <person name="Simmons B.A."/>
            <person name="Magnuson J.K."/>
            <person name="Chen J."/>
            <person name="Drula E."/>
            <person name="Henrissat B."/>
            <person name="Wiebenga A."/>
            <person name="Lubbers R.J."/>
            <person name="Gomes A.C."/>
            <person name="Makela M.R."/>
            <person name="Stajich J."/>
            <person name="Grigoriev I.V."/>
            <person name="Mortensen U.H."/>
            <person name="De Vries R.P."/>
            <person name="Baker S.E."/>
            <person name="Andersen M.R."/>
        </authorList>
    </citation>
    <scope>NUCLEOTIDE SEQUENCE [LARGE SCALE GENOMIC DNA]</scope>
    <source>
        <strain evidence="7 8">CBS 123904</strain>
    </source>
</reference>
<feature type="domain" description="FAD dependent oxidoreductase" evidence="6">
    <location>
        <begin position="7"/>
        <end position="394"/>
    </location>
</feature>
<dbReference type="Pfam" id="PF01266">
    <property type="entry name" value="DAO"/>
    <property type="match status" value="1"/>
</dbReference>
<name>A0ABR4JNP9_9EURO</name>
<keyword evidence="4" id="KW-0274">FAD</keyword>
<dbReference type="InterPro" id="IPR036188">
    <property type="entry name" value="FAD/NAD-bd_sf"/>
</dbReference>
<comment type="similarity">
    <text evidence="2">Belongs to the MSOX/MTOX family.</text>
</comment>
<keyword evidence="8" id="KW-1185">Reference proteome</keyword>
<dbReference type="EMBL" id="JBFXLU010000109">
    <property type="protein sequence ID" value="KAL2841427.1"/>
    <property type="molecule type" value="Genomic_DNA"/>
</dbReference>
<dbReference type="Proteomes" id="UP001610446">
    <property type="component" value="Unassembled WGS sequence"/>
</dbReference>
<evidence type="ECO:0000313" key="8">
    <source>
        <dbReference type="Proteomes" id="UP001610446"/>
    </source>
</evidence>
<dbReference type="SUPFAM" id="SSF51905">
    <property type="entry name" value="FAD/NAD(P)-binding domain"/>
    <property type="match status" value="1"/>
</dbReference>
<keyword evidence="5" id="KW-0560">Oxidoreductase</keyword>
<evidence type="ECO:0000256" key="3">
    <source>
        <dbReference type="ARBA" id="ARBA00022630"/>
    </source>
</evidence>
<dbReference type="PANTHER" id="PTHR10961:SF37">
    <property type="entry name" value="FAD DEPENDENT OXIDOREDUCTASE DOMAIN-CONTAINING PROTEIN"/>
    <property type="match status" value="1"/>
</dbReference>
<evidence type="ECO:0000256" key="4">
    <source>
        <dbReference type="ARBA" id="ARBA00022827"/>
    </source>
</evidence>
<evidence type="ECO:0000256" key="2">
    <source>
        <dbReference type="ARBA" id="ARBA00010989"/>
    </source>
</evidence>
<protein>
    <submittedName>
        <fullName evidence="7">FAD dependent oxidoreductase</fullName>
    </submittedName>
</protein>
<dbReference type="PANTHER" id="PTHR10961">
    <property type="entry name" value="PEROXISOMAL SARCOSINE OXIDASE"/>
    <property type="match status" value="1"/>
</dbReference>
<evidence type="ECO:0000259" key="6">
    <source>
        <dbReference type="Pfam" id="PF01266"/>
    </source>
</evidence>
<accession>A0ABR4JNP9</accession>
<dbReference type="InterPro" id="IPR045170">
    <property type="entry name" value="MTOX"/>
</dbReference>
<evidence type="ECO:0000313" key="7">
    <source>
        <dbReference type="EMBL" id="KAL2841427.1"/>
    </source>
</evidence>
<organism evidence="7 8">
    <name type="scientific">Aspergillus pseudoustus</name>
    <dbReference type="NCBI Taxonomy" id="1810923"/>
    <lineage>
        <taxon>Eukaryota</taxon>
        <taxon>Fungi</taxon>
        <taxon>Dikarya</taxon>
        <taxon>Ascomycota</taxon>
        <taxon>Pezizomycotina</taxon>
        <taxon>Eurotiomycetes</taxon>
        <taxon>Eurotiomycetidae</taxon>
        <taxon>Eurotiales</taxon>
        <taxon>Aspergillaceae</taxon>
        <taxon>Aspergillus</taxon>
        <taxon>Aspergillus subgen. Nidulantes</taxon>
    </lineage>
</organism>
<evidence type="ECO:0000256" key="1">
    <source>
        <dbReference type="ARBA" id="ARBA00001974"/>
    </source>
</evidence>